<accession>X1FD13</accession>
<sequence>MILEKLEKSPEIAITIIATEEVFKTYELICLDKLKEIGRSTARDWSFAMGYNHRSSLAKIIRRIKERYPEKLKIYENIYPRLYEAM</sequence>
<dbReference type="EMBL" id="BARU01002797">
    <property type="protein sequence ID" value="GAH18638.1"/>
    <property type="molecule type" value="Genomic_DNA"/>
</dbReference>
<organism evidence="1">
    <name type="scientific">marine sediment metagenome</name>
    <dbReference type="NCBI Taxonomy" id="412755"/>
    <lineage>
        <taxon>unclassified sequences</taxon>
        <taxon>metagenomes</taxon>
        <taxon>ecological metagenomes</taxon>
    </lineage>
</organism>
<gene>
    <name evidence="1" type="ORF">S03H2_06404</name>
</gene>
<comment type="caution">
    <text evidence="1">The sequence shown here is derived from an EMBL/GenBank/DDBJ whole genome shotgun (WGS) entry which is preliminary data.</text>
</comment>
<protein>
    <submittedName>
        <fullName evidence="1">Uncharacterized protein</fullName>
    </submittedName>
</protein>
<reference evidence="1" key="1">
    <citation type="journal article" date="2014" name="Front. Microbiol.">
        <title>High frequency of phylogenetically diverse reductive dehalogenase-homologous genes in deep subseafloor sedimentary metagenomes.</title>
        <authorList>
            <person name="Kawai M."/>
            <person name="Futagami T."/>
            <person name="Toyoda A."/>
            <person name="Takaki Y."/>
            <person name="Nishi S."/>
            <person name="Hori S."/>
            <person name="Arai W."/>
            <person name="Tsubouchi T."/>
            <person name="Morono Y."/>
            <person name="Uchiyama I."/>
            <person name="Ito T."/>
            <person name="Fujiyama A."/>
            <person name="Inagaki F."/>
            <person name="Takami H."/>
        </authorList>
    </citation>
    <scope>NUCLEOTIDE SEQUENCE</scope>
    <source>
        <strain evidence="1">Expedition CK06-06</strain>
    </source>
</reference>
<dbReference type="AlphaFoldDB" id="X1FD13"/>
<proteinExistence type="predicted"/>
<name>X1FD13_9ZZZZ</name>
<evidence type="ECO:0000313" key="1">
    <source>
        <dbReference type="EMBL" id="GAH18638.1"/>
    </source>
</evidence>